<evidence type="ECO:0008006" key="4">
    <source>
        <dbReference type="Google" id="ProtNLM"/>
    </source>
</evidence>
<proteinExistence type="predicted"/>
<evidence type="ECO:0000313" key="2">
    <source>
        <dbReference type="EMBL" id="BCA94452.1"/>
    </source>
</evidence>
<feature type="compositionally biased region" description="Acidic residues" evidence="1">
    <location>
        <begin position="309"/>
        <end position="321"/>
    </location>
</feature>
<dbReference type="Proteomes" id="UP000502894">
    <property type="component" value="Chromosome"/>
</dbReference>
<dbReference type="EMBL" id="AP022839">
    <property type="protein sequence ID" value="BCA94452.1"/>
    <property type="molecule type" value="Genomic_DNA"/>
</dbReference>
<evidence type="ECO:0000256" key="1">
    <source>
        <dbReference type="SAM" id="MobiDB-lite"/>
    </source>
</evidence>
<organism evidence="2 3">
    <name type="scientific">Legionella antarctica</name>
    <dbReference type="NCBI Taxonomy" id="2708020"/>
    <lineage>
        <taxon>Bacteria</taxon>
        <taxon>Pseudomonadati</taxon>
        <taxon>Pseudomonadota</taxon>
        <taxon>Gammaproteobacteria</taxon>
        <taxon>Legionellales</taxon>
        <taxon>Legionellaceae</taxon>
        <taxon>Legionella</taxon>
    </lineage>
</organism>
<feature type="compositionally biased region" description="Basic and acidic residues" evidence="1">
    <location>
        <begin position="322"/>
        <end position="332"/>
    </location>
</feature>
<feature type="region of interest" description="Disordered" evidence="1">
    <location>
        <begin position="309"/>
        <end position="332"/>
    </location>
</feature>
<evidence type="ECO:0000313" key="3">
    <source>
        <dbReference type="Proteomes" id="UP000502894"/>
    </source>
</evidence>
<dbReference type="KEGG" id="lant:TUM19329_08130"/>
<protein>
    <recommendedName>
        <fullName evidence="4">Coiled coil protein</fullName>
    </recommendedName>
</protein>
<accession>A0A6F8T354</accession>
<dbReference type="AlphaFoldDB" id="A0A6F8T354"/>
<gene>
    <name evidence="2" type="ORF">TUM19329_08130</name>
</gene>
<sequence>MNIDQVRLIIDPMINSLSDIKTVNDEIISNARLDIDGGLNELREAEKITLKQYQDMMLQNRDELKLRITAGELIDQQFQRLSNLQAEASTKTQGFNLPNTTSTHDLEKLMALLQIRRAITEDKKEELCLTTLFQTVEACKNHLDEFGSFESKTIPLLKKEEQYVVSLHKQMEHFKLDEPNSKDIERYIKKLEEFRAIQKKYLNDPNISEDEEQIMQQLYRNISVTSIKVIDDLIMGNGGVDDDEFQNEISAHVLTAWKQSQKIEITSGFKGFINAICNVIKLAPIFNITNSSIINKMNDIKNELFLNTEEDSDFEDEDEDDENRRLLERRGP</sequence>
<reference evidence="2" key="1">
    <citation type="journal article" date="2020" name="Microbiol. Resour. Announc.">
        <title>Complete Genome Sequence of Novel Psychrotolerant Legionella Strain TUM19329, Isolated from Antarctic Lake Sediment.</title>
        <authorList>
            <person name="Shimada S."/>
            <person name="Nakai R."/>
            <person name="Aoki K."/>
            <person name="Shimoeda N."/>
            <person name="Ohno G."/>
            <person name="Miyazaki Y."/>
            <person name="Kudoh S."/>
            <person name="Imura S."/>
            <person name="Watanabe K."/>
            <person name="Ishii Y."/>
            <person name="Tateda K."/>
        </authorList>
    </citation>
    <scope>NUCLEOTIDE SEQUENCE [LARGE SCALE GENOMIC DNA]</scope>
    <source>
        <strain evidence="2">TUM19329</strain>
    </source>
</reference>
<name>A0A6F8T354_9GAMM</name>
<keyword evidence="3" id="KW-1185">Reference proteome</keyword>